<dbReference type="Pfam" id="PF01215">
    <property type="entry name" value="COX5B"/>
    <property type="match status" value="1"/>
</dbReference>
<proteinExistence type="predicted"/>
<dbReference type="GO" id="GO:0006123">
    <property type="term" value="P:mitochondrial electron transport, cytochrome c to oxygen"/>
    <property type="evidence" value="ECO:0007669"/>
    <property type="project" value="InterPro"/>
</dbReference>
<dbReference type="FunFam" id="2.60.11.10:FF:000004">
    <property type="entry name" value="Cytochrome c oxidase subunit 5B"/>
    <property type="match status" value="1"/>
</dbReference>
<dbReference type="Gene3D" id="2.60.11.10">
    <property type="entry name" value="Cytochrome c oxidase, subunit Vb"/>
    <property type="match status" value="1"/>
</dbReference>
<dbReference type="PROSITE" id="PS51359">
    <property type="entry name" value="COX5B_2"/>
    <property type="match status" value="1"/>
</dbReference>
<dbReference type="Proteomes" id="UP001153636">
    <property type="component" value="Chromosome 18"/>
</dbReference>
<keyword evidence="1 3" id="KW-0479">Metal-binding</keyword>
<evidence type="ECO:0000313" key="4">
    <source>
        <dbReference type="EMBL" id="CAH1104930.1"/>
    </source>
</evidence>
<keyword evidence="2 3" id="KW-0862">Zinc</keyword>
<reference evidence="4" key="1">
    <citation type="submission" date="2022-01" db="EMBL/GenBank/DDBJ databases">
        <authorList>
            <person name="King R."/>
        </authorList>
    </citation>
    <scope>NUCLEOTIDE SEQUENCE</scope>
</reference>
<dbReference type="OrthoDB" id="10249250at2759"/>
<feature type="binding site" evidence="3">
    <location>
        <position position="85"/>
    </location>
    <ligand>
        <name>Zn(2+)</name>
        <dbReference type="ChEBI" id="CHEBI:29105"/>
    </ligand>
</feature>
<keyword evidence="5" id="KW-1185">Reference proteome</keyword>
<accession>A0A9P0GCL6</accession>
<protein>
    <recommendedName>
        <fullName evidence="6">Cytochrome c oxidase subunit 5B, mitochondrial</fullName>
    </recommendedName>
</protein>
<dbReference type="InterPro" id="IPR002124">
    <property type="entry name" value="Cyt_c_oxidase_su5b"/>
</dbReference>
<gene>
    <name evidence="4" type="ORF">PSYICH_LOCUS5777</name>
</gene>
<evidence type="ECO:0000256" key="1">
    <source>
        <dbReference type="ARBA" id="ARBA00022723"/>
    </source>
</evidence>
<dbReference type="EMBL" id="OV651830">
    <property type="protein sequence ID" value="CAH1104930.1"/>
    <property type="molecule type" value="Genomic_DNA"/>
</dbReference>
<dbReference type="GO" id="GO:0045277">
    <property type="term" value="C:respiratory chain complex IV"/>
    <property type="evidence" value="ECO:0007669"/>
    <property type="project" value="InterPro"/>
</dbReference>
<feature type="binding site" evidence="3">
    <location>
        <position position="87"/>
    </location>
    <ligand>
        <name>Zn(2+)</name>
        <dbReference type="ChEBI" id="CHEBI:29105"/>
    </ligand>
</feature>
<evidence type="ECO:0000256" key="2">
    <source>
        <dbReference type="ARBA" id="ARBA00022833"/>
    </source>
</evidence>
<feature type="binding site" evidence="3">
    <location>
        <position position="109"/>
    </location>
    <ligand>
        <name>Zn(2+)</name>
        <dbReference type="ChEBI" id="CHEBI:29105"/>
    </ligand>
</feature>
<sequence length="121" mass="13860">MASLCRRIYLFSTKKHVLHTSYRFGVKVTMGDPLDHATGLEKRELLAKVAGNHNPFDYKVLKRGSGTKDCPNNIPSAFDCRLVGCICEEESTSINWMWLHKGEPKRCECGYWFCLVHKKPL</sequence>
<evidence type="ECO:0008006" key="6">
    <source>
        <dbReference type="Google" id="ProtNLM"/>
    </source>
</evidence>
<organism evidence="4 5">
    <name type="scientific">Psylliodes chrysocephalus</name>
    <dbReference type="NCBI Taxonomy" id="3402493"/>
    <lineage>
        <taxon>Eukaryota</taxon>
        <taxon>Metazoa</taxon>
        <taxon>Ecdysozoa</taxon>
        <taxon>Arthropoda</taxon>
        <taxon>Hexapoda</taxon>
        <taxon>Insecta</taxon>
        <taxon>Pterygota</taxon>
        <taxon>Neoptera</taxon>
        <taxon>Endopterygota</taxon>
        <taxon>Coleoptera</taxon>
        <taxon>Polyphaga</taxon>
        <taxon>Cucujiformia</taxon>
        <taxon>Chrysomeloidea</taxon>
        <taxon>Chrysomelidae</taxon>
        <taxon>Galerucinae</taxon>
        <taxon>Alticini</taxon>
        <taxon>Psylliodes</taxon>
    </lineage>
</organism>
<dbReference type="InterPro" id="IPR036972">
    <property type="entry name" value="Cyt_c_oxidase_su5b_sf"/>
</dbReference>
<dbReference type="CDD" id="cd00924">
    <property type="entry name" value="Cyt_c_Oxidase_Vb"/>
    <property type="match status" value="1"/>
</dbReference>
<name>A0A9P0GCL6_9CUCU</name>
<dbReference type="SUPFAM" id="SSF57802">
    <property type="entry name" value="Rubredoxin-like"/>
    <property type="match status" value="1"/>
</dbReference>
<evidence type="ECO:0000256" key="3">
    <source>
        <dbReference type="PIRSR" id="PIRSR602124-1"/>
    </source>
</evidence>
<feature type="binding site" evidence="3">
    <location>
        <position position="107"/>
    </location>
    <ligand>
        <name>Zn(2+)</name>
        <dbReference type="ChEBI" id="CHEBI:29105"/>
    </ligand>
</feature>
<dbReference type="AlphaFoldDB" id="A0A9P0GCL6"/>
<dbReference type="GO" id="GO:0005740">
    <property type="term" value="C:mitochondrial envelope"/>
    <property type="evidence" value="ECO:0007669"/>
    <property type="project" value="InterPro"/>
</dbReference>
<dbReference type="GO" id="GO:0046872">
    <property type="term" value="F:metal ion binding"/>
    <property type="evidence" value="ECO:0007669"/>
    <property type="project" value="UniProtKB-KW"/>
</dbReference>
<evidence type="ECO:0000313" key="5">
    <source>
        <dbReference type="Proteomes" id="UP001153636"/>
    </source>
</evidence>
<dbReference type="PANTHER" id="PTHR10122:SF0">
    <property type="entry name" value="CYTOCHROME C OXIDASE SUBUNIT 5B, ISOFORM A-RELATED"/>
    <property type="match status" value="1"/>
</dbReference>
<dbReference type="PANTHER" id="PTHR10122">
    <property type="entry name" value="CYTOCHROME C OXIDASE SUBUNIT 5B, MITOCHONDRIAL"/>
    <property type="match status" value="1"/>
</dbReference>